<name>A0A239DR19_9ACTN</name>
<dbReference type="EMBL" id="FZNR01000014">
    <property type="protein sequence ID" value="SNS34348.1"/>
    <property type="molecule type" value="Genomic_DNA"/>
</dbReference>
<reference evidence="1 2" key="1">
    <citation type="submission" date="2017-06" db="EMBL/GenBank/DDBJ databases">
        <authorList>
            <person name="Kim H.J."/>
            <person name="Triplett B.A."/>
        </authorList>
    </citation>
    <scope>NUCLEOTIDE SEQUENCE [LARGE SCALE GENOMIC DNA]</scope>
    <source>
        <strain evidence="1 2">DSM 43151</strain>
    </source>
</reference>
<gene>
    <name evidence="1" type="ORF">SAMN06264365_11433</name>
</gene>
<evidence type="ECO:0000313" key="2">
    <source>
        <dbReference type="Proteomes" id="UP000198415"/>
    </source>
</evidence>
<sequence>MHLYGYDPRSASLDEWLNPEKSMARRGLDLATAEDLRIFAESMLADERDHPYPSASELAVDGSPLLESPEFWPAHLCSTTDRDADVPSAFGLSWDEVRETGLPPLRRLDQWPVFTIPLHDGAVMVIIHRTHHPRALYHGKWVQEEAEHQIDFWLAPATGEGMLLGSVQAGPTGPGLRWPELKGIAQAAAPDRREIARRLLLLAPILGDKEMPDQAVTWFAQALSILGGLDRNSWVVCNAAEGIAFGNELFRYATWRQEDGIWVCDGIDSSRNPDPRIGLLAPDLRRAGEILRPLGEEL</sequence>
<dbReference type="Proteomes" id="UP000198415">
    <property type="component" value="Unassembled WGS sequence"/>
</dbReference>
<protein>
    <submittedName>
        <fullName evidence="1">Uncharacterized protein</fullName>
    </submittedName>
</protein>
<evidence type="ECO:0000313" key="1">
    <source>
        <dbReference type="EMBL" id="SNS34348.1"/>
    </source>
</evidence>
<organism evidence="1 2">
    <name type="scientific">Actinoplanes regularis</name>
    <dbReference type="NCBI Taxonomy" id="52697"/>
    <lineage>
        <taxon>Bacteria</taxon>
        <taxon>Bacillati</taxon>
        <taxon>Actinomycetota</taxon>
        <taxon>Actinomycetes</taxon>
        <taxon>Micromonosporales</taxon>
        <taxon>Micromonosporaceae</taxon>
        <taxon>Actinoplanes</taxon>
    </lineage>
</organism>
<proteinExistence type="predicted"/>
<accession>A0A239DR19</accession>
<dbReference type="AlphaFoldDB" id="A0A239DR19"/>
<dbReference type="OrthoDB" id="3295168at2"/>
<keyword evidence="2" id="KW-1185">Reference proteome</keyword>
<dbReference type="RefSeq" id="WP_089296568.1">
    <property type="nucleotide sequence ID" value="NZ_BOMU01000071.1"/>
</dbReference>